<gene>
    <name evidence="3" type="ORF">S01H1_13333</name>
</gene>
<feature type="non-terminal residue" evidence="3">
    <location>
        <position position="1"/>
    </location>
</feature>
<dbReference type="InterPro" id="IPR032466">
    <property type="entry name" value="Metal_Hydrolase"/>
</dbReference>
<dbReference type="InterPro" id="IPR032465">
    <property type="entry name" value="ACMSD"/>
</dbReference>
<feature type="domain" description="Amidohydrolase-related" evidence="2">
    <location>
        <begin position="7"/>
        <end position="255"/>
    </location>
</feature>
<dbReference type="GO" id="GO:0016787">
    <property type="term" value="F:hydrolase activity"/>
    <property type="evidence" value="ECO:0007669"/>
    <property type="project" value="InterPro"/>
</dbReference>
<dbReference type="GO" id="GO:0005737">
    <property type="term" value="C:cytoplasm"/>
    <property type="evidence" value="ECO:0007669"/>
    <property type="project" value="TreeGrafter"/>
</dbReference>
<sequence>DPCFATLYSSPEAKVATADELIDSMDKEGIDVSVILNGGWTTHELCVETNDYILESIARYPGRLIGFCTVQPRSPDAAIAEIERCAAGGIRGVGEIRPDRQLFELTEHEIMEPLVEVMVKHNLILLTHASEPVGHQYPGKGNVTPDMLYPFITGFPDLTVVCAHWGGGLPFYALMPEVKEAMGNVYFDTAASPFLYSPRIYSQVVQLVGADKILFGSDYPLLAQSRFLKEIGSLDLPQETKDLILSGNARRLLGIAEG</sequence>
<dbReference type="GO" id="GO:0016831">
    <property type="term" value="F:carboxy-lyase activity"/>
    <property type="evidence" value="ECO:0007669"/>
    <property type="project" value="InterPro"/>
</dbReference>
<evidence type="ECO:0000259" key="2">
    <source>
        <dbReference type="Pfam" id="PF04909"/>
    </source>
</evidence>
<dbReference type="PANTHER" id="PTHR21240">
    <property type="entry name" value="2-AMINO-3-CARBOXYLMUCONATE-6-SEMIALDEHYDE DECARBOXYLASE"/>
    <property type="match status" value="1"/>
</dbReference>
<evidence type="ECO:0000256" key="1">
    <source>
        <dbReference type="ARBA" id="ARBA00023239"/>
    </source>
</evidence>
<reference evidence="3" key="1">
    <citation type="journal article" date="2014" name="Front. Microbiol.">
        <title>High frequency of phylogenetically diverse reductive dehalogenase-homologous genes in deep subseafloor sedimentary metagenomes.</title>
        <authorList>
            <person name="Kawai M."/>
            <person name="Futagami T."/>
            <person name="Toyoda A."/>
            <person name="Takaki Y."/>
            <person name="Nishi S."/>
            <person name="Hori S."/>
            <person name="Arai W."/>
            <person name="Tsubouchi T."/>
            <person name="Morono Y."/>
            <person name="Uchiyama I."/>
            <person name="Ito T."/>
            <person name="Fujiyama A."/>
            <person name="Inagaki F."/>
            <person name="Takami H."/>
        </authorList>
    </citation>
    <scope>NUCLEOTIDE SEQUENCE</scope>
    <source>
        <strain evidence="3">Expedition CK06-06</strain>
    </source>
</reference>
<evidence type="ECO:0000313" key="3">
    <source>
        <dbReference type="EMBL" id="GAF75030.1"/>
    </source>
</evidence>
<dbReference type="GO" id="GO:0019748">
    <property type="term" value="P:secondary metabolic process"/>
    <property type="evidence" value="ECO:0007669"/>
    <property type="project" value="TreeGrafter"/>
</dbReference>
<proteinExistence type="predicted"/>
<dbReference type="Gene3D" id="3.20.20.140">
    <property type="entry name" value="Metal-dependent hydrolases"/>
    <property type="match status" value="1"/>
</dbReference>
<dbReference type="EMBL" id="BARS01006880">
    <property type="protein sequence ID" value="GAF75030.1"/>
    <property type="molecule type" value="Genomic_DNA"/>
</dbReference>
<dbReference type="PANTHER" id="PTHR21240:SF28">
    <property type="entry name" value="ISO-OROTATE DECARBOXYLASE (EUROFUNG)"/>
    <property type="match status" value="1"/>
</dbReference>
<dbReference type="InterPro" id="IPR006680">
    <property type="entry name" value="Amidohydro-rel"/>
</dbReference>
<dbReference type="SUPFAM" id="SSF51556">
    <property type="entry name" value="Metallo-dependent hydrolases"/>
    <property type="match status" value="1"/>
</dbReference>
<accession>X0TG32</accession>
<name>X0TG32_9ZZZZ</name>
<protein>
    <recommendedName>
        <fullName evidence="2">Amidohydrolase-related domain-containing protein</fullName>
    </recommendedName>
</protein>
<organism evidence="3">
    <name type="scientific">marine sediment metagenome</name>
    <dbReference type="NCBI Taxonomy" id="412755"/>
    <lineage>
        <taxon>unclassified sequences</taxon>
        <taxon>metagenomes</taxon>
        <taxon>ecological metagenomes</taxon>
    </lineage>
</organism>
<keyword evidence="1" id="KW-0456">Lyase</keyword>
<dbReference type="Pfam" id="PF04909">
    <property type="entry name" value="Amidohydro_2"/>
    <property type="match status" value="1"/>
</dbReference>
<comment type="caution">
    <text evidence="3">The sequence shown here is derived from an EMBL/GenBank/DDBJ whole genome shotgun (WGS) entry which is preliminary data.</text>
</comment>
<dbReference type="AlphaFoldDB" id="X0TG32"/>